<feature type="region of interest" description="Disordered" evidence="1">
    <location>
        <begin position="1"/>
        <end position="93"/>
    </location>
</feature>
<dbReference type="PANTHER" id="PTHR33882:SF11">
    <property type="entry name" value="RPM1-INTERACTING PROTEIN 4 (RIN4) FAMILY PROTEIN"/>
    <property type="match status" value="1"/>
</dbReference>
<feature type="domain" description="RIN4 pathogenic type III effector avirulence factor Avr cleavage site" evidence="2">
    <location>
        <begin position="11"/>
        <end position="47"/>
    </location>
</feature>
<dbReference type="Pfam" id="PF05627">
    <property type="entry name" value="AvrRpt-cleavage"/>
    <property type="match status" value="1"/>
</dbReference>
<sequence length="107" mass="12397">MDLHSHRERRGGMSVPQFGGWDKGPGRGEGESISYTVVFSQARDNRKQHKTELPRYSLDNNNDNDDLLHGSRSRSRHKKHDHNMSAPPPPPIKRRNTCLSWFNCFWA</sequence>
<name>A0A9P1E206_CUSEU</name>
<dbReference type="AlphaFoldDB" id="A0A9P1E206"/>
<dbReference type="OrthoDB" id="1885368at2759"/>
<evidence type="ECO:0000256" key="1">
    <source>
        <dbReference type="SAM" id="MobiDB-lite"/>
    </source>
</evidence>
<keyword evidence="4" id="KW-1185">Reference proteome</keyword>
<feature type="compositionally biased region" description="Basic residues" evidence="1">
    <location>
        <begin position="71"/>
        <end position="81"/>
    </location>
</feature>
<comment type="caution">
    <text evidence="3">The sequence shown here is derived from an EMBL/GenBank/DDBJ whole genome shotgun (WGS) entry which is preliminary data.</text>
</comment>
<gene>
    <name evidence="3" type="ORF">CEURO_LOCUS4352</name>
</gene>
<evidence type="ECO:0000313" key="4">
    <source>
        <dbReference type="Proteomes" id="UP001152484"/>
    </source>
</evidence>
<dbReference type="InterPro" id="IPR008700">
    <property type="entry name" value="TypeIII_avirulence_cleave"/>
</dbReference>
<dbReference type="PANTHER" id="PTHR33882">
    <property type="entry name" value="PATHOGENIC TYPE III EFFECTOR AVIRULENCE FACTOR AVR AVRRPT-CLEAVAGE: CLEAVAGE SITE PROTEIN"/>
    <property type="match status" value="1"/>
</dbReference>
<dbReference type="EMBL" id="CAMAPE010000008">
    <property type="protein sequence ID" value="CAH9072445.1"/>
    <property type="molecule type" value="Genomic_DNA"/>
</dbReference>
<protein>
    <recommendedName>
        <fullName evidence="2">RIN4 pathogenic type III effector avirulence factor Avr cleavage site domain-containing protein</fullName>
    </recommendedName>
</protein>
<proteinExistence type="predicted"/>
<organism evidence="3 4">
    <name type="scientific">Cuscuta europaea</name>
    <name type="common">European dodder</name>
    <dbReference type="NCBI Taxonomy" id="41803"/>
    <lineage>
        <taxon>Eukaryota</taxon>
        <taxon>Viridiplantae</taxon>
        <taxon>Streptophyta</taxon>
        <taxon>Embryophyta</taxon>
        <taxon>Tracheophyta</taxon>
        <taxon>Spermatophyta</taxon>
        <taxon>Magnoliopsida</taxon>
        <taxon>eudicotyledons</taxon>
        <taxon>Gunneridae</taxon>
        <taxon>Pentapetalae</taxon>
        <taxon>asterids</taxon>
        <taxon>lamiids</taxon>
        <taxon>Solanales</taxon>
        <taxon>Convolvulaceae</taxon>
        <taxon>Cuscuteae</taxon>
        <taxon>Cuscuta</taxon>
        <taxon>Cuscuta subgen. Cuscuta</taxon>
    </lineage>
</organism>
<dbReference type="Proteomes" id="UP001152484">
    <property type="component" value="Unassembled WGS sequence"/>
</dbReference>
<evidence type="ECO:0000259" key="2">
    <source>
        <dbReference type="Pfam" id="PF05627"/>
    </source>
</evidence>
<evidence type="ECO:0000313" key="3">
    <source>
        <dbReference type="EMBL" id="CAH9072445.1"/>
    </source>
</evidence>
<accession>A0A9P1E206</accession>
<reference evidence="3" key="1">
    <citation type="submission" date="2022-07" db="EMBL/GenBank/DDBJ databases">
        <authorList>
            <person name="Macas J."/>
            <person name="Novak P."/>
            <person name="Neumann P."/>
        </authorList>
    </citation>
    <scope>NUCLEOTIDE SEQUENCE</scope>
</reference>